<keyword evidence="3" id="KW-1185">Reference proteome</keyword>
<dbReference type="Pfam" id="PF09346">
    <property type="entry name" value="SMI1_KNR4"/>
    <property type="match status" value="1"/>
</dbReference>
<name>A0ABW4TJ02_9ACTN</name>
<dbReference type="Gene3D" id="3.40.1580.10">
    <property type="entry name" value="SMI1/KNR4-like"/>
    <property type="match status" value="1"/>
</dbReference>
<sequence>MPDSPDLDPDLWVPDEAGATEYSETPLSEEALRSVEAELGYQLPAAYVSLARTRNGGLLARTAHASPAPTTWAPDHVAVTGIFAIGRTARMSLCGPHGQRLWLQEWGYPDLGVYFADTPSAGHDMIALDYRACGPDGEPVVVHVDQEVDYAVTPLAPAFEDFIAGLVEEQAFPD</sequence>
<accession>A0ABW4TJ02</accession>
<evidence type="ECO:0000259" key="1">
    <source>
        <dbReference type="SMART" id="SM00860"/>
    </source>
</evidence>
<organism evidence="2 3">
    <name type="scientific">Nocardioides aestuarii</name>
    <dbReference type="NCBI Taxonomy" id="252231"/>
    <lineage>
        <taxon>Bacteria</taxon>
        <taxon>Bacillati</taxon>
        <taxon>Actinomycetota</taxon>
        <taxon>Actinomycetes</taxon>
        <taxon>Propionibacteriales</taxon>
        <taxon>Nocardioidaceae</taxon>
        <taxon>Nocardioides</taxon>
    </lineage>
</organism>
<comment type="caution">
    <text evidence="2">The sequence shown here is derived from an EMBL/GenBank/DDBJ whole genome shotgun (WGS) entry which is preliminary data.</text>
</comment>
<protein>
    <submittedName>
        <fullName evidence="2">SMI1/KNR4 family protein</fullName>
    </submittedName>
</protein>
<evidence type="ECO:0000313" key="2">
    <source>
        <dbReference type="EMBL" id="MFD1945940.1"/>
    </source>
</evidence>
<dbReference type="InterPro" id="IPR037883">
    <property type="entry name" value="Knr4/Smi1-like_sf"/>
</dbReference>
<dbReference type="Proteomes" id="UP001597351">
    <property type="component" value="Unassembled WGS sequence"/>
</dbReference>
<feature type="domain" description="Knr4/Smi1-like" evidence="1">
    <location>
        <begin position="26"/>
        <end position="165"/>
    </location>
</feature>
<dbReference type="EMBL" id="JBHUGD010000001">
    <property type="protein sequence ID" value="MFD1945940.1"/>
    <property type="molecule type" value="Genomic_DNA"/>
</dbReference>
<gene>
    <name evidence="2" type="ORF">ACFSDE_03995</name>
</gene>
<dbReference type="SMART" id="SM00860">
    <property type="entry name" value="SMI1_KNR4"/>
    <property type="match status" value="1"/>
</dbReference>
<reference evidence="3" key="1">
    <citation type="journal article" date="2019" name="Int. J. Syst. Evol. Microbiol.">
        <title>The Global Catalogue of Microorganisms (GCM) 10K type strain sequencing project: providing services to taxonomists for standard genome sequencing and annotation.</title>
        <authorList>
            <consortium name="The Broad Institute Genomics Platform"/>
            <consortium name="The Broad Institute Genome Sequencing Center for Infectious Disease"/>
            <person name="Wu L."/>
            <person name="Ma J."/>
        </authorList>
    </citation>
    <scope>NUCLEOTIDE SEQUENCE [LARGE SCALE GENOMIC DNA]</scope>
    <source>
        <strain evidence="3">CGMCC 1.12477</strain>
    </source>
</reference>
<dbReference type="SUPFAM" id="SSF160631">
    <property type="entry name" value="SMI1/KNR4-like"/>
    <property type="match status" value="1"/>
</dbReference>
<dbReference type="InterPro" id="IPR018958">
    <property type="entry name" value="Knr4/Smi1-like_dom"/>
</dbReference>
<proteinExistence type="predicted"/>
<evidence type="ECO:0000313" key="3">
    <source>
        <dbReference type="Proteomes" id="UP001597351"/>
    </source>
</evidence>
<dbReference type="RefSeq" id="WP_343915150.1">
    <property type="nucleotide sequence ID" value="NZ_BAAAJT010000002.1"/>
</dbReference>